<gene>
    <name evidence="4" type="ORF">SAMN02745114_00099</name>
</gene>
<dbReference type="InterPro" id="IPR011055">
    <property type="entry name" value="Dup_hybrid_motif"/>
</dbReference>
<feature type="domain" description="M23ase beta-sheet core" evidence="3">
    <location>
        <begin position="317"/>
        <end position="412"/>
    </location>
</feature>
<dbReference type="CDD" id="cd12797">
    <property type="entry name" value="M23_peptidase"/>
    <property type="match status" value="1"/>
</dbReference>
<keyword evidence="2" id="KW-0732">Signal</keyword>
<evidence type="ECO:0000256" key="2">
    <source>
        <dbReference type="SAM" id="SignalP"/>
    </source>
</evidence>
<sequence length="416" mass="45361">MRFNSKKIISLILSLAFAFSVVGGTTSTYAASTSALRDKQKKIQSQIDAAQSKINKLSGQKKDTEEYISALDVKIQALKDKISTLKAEANALQSNIDKVKKNISDTGAQINKIQADIDAKQAEFDKTFDEYCQRLRAMYVSGHASNLEVLLTSSDISSILTRSEMIKSVSQKDSKTLNDLMDKMNEIEKDKAELEQKRAQLNKDKEKLQSQKDKLDSNIATVNASKKELDKEVSEANAMMRKLNSQTAEYKESISDNEEEMARIEAQIAEEIRKAQAANTGSTSGSYGSGAYSGTLGYPTNSRRISASYPNYSSGRYHGGVDFPVPSGSAVYAAASGTVIIAKNLNYSYGHYLVVDHGNGLSTLYAHNTTLLVGVGSHVTKGQVIARSGSTGNSTGPHCHFEVRVNGTRVNPFNYL</sequence>
<evidence type="ECO:0000259" key="3">
    <source>
        <dbReference type="Pfam" id="PF01551"/>
    </source>
</evidence>
<keyword evidence="1" id="KW-0175">Coiled coil</keyword>
<dbReference type="RefSeq" id="WP_078767615.1">
    <property type="nucleotide sequence ID" value="NZ_FUWW01000001.1"/>
</dbReference>
<dbReference type="EMBL" id="FUWW01000001">
    <property type="protein sequence ID" value="SJZ33669.1"/>
    <property type="molecule type" value="Genomic_DNA"/>
</dbReference>
<dbReference type="AlphaFoldDB" id="A0A1T4JU47"/>
<organism evidence="4 5">
    <name type="scientific">Eubacterium coprostanoligenes</name>
    <dbReference type="NCBI Taxonomy" id="290054"/>
    <lineage>
        <taxon>Bacteria</taxon>
        <taxon>Bacillati</taxon>
        <taxon>Bacillota</taxon>
        <taxon>Clostridia</taxon>
        <taxon>Eubacteriales</taxon>
        <taxon>Eubacteriaceae</taxon>
        <taxon>Eubacterium</taxon>
    </lineage>
</organism>
<feature type="chain" id="PRO_5010581721" evidence="2">
    <location>
        <begin position="31"/>
        <end position="416"/>
    </location>
</feature>
<dbReference type="Gene3D" id="6.10.250.3150">
    <property type="match status" value="1"/>
</dbReference>
<dbReference type="SUPFAM" id="SSF161270">
    <property type="entry name" value="PspA lactotransferrin-binding region"/>
    <property type="match status" value="1"/>
</dbReference>
<dbReference type="PANTHER" id="PTHR21666:SF287">
    <property type="entry name" value="CYTOPLASMIC MEMBRANE PROTEIN"/>
    <property type="match status" value="1"/>
</dbReference>
<dbReference type="Gene3D" id="2.70.70.10">
    <property type="entry name" value="Glucose Permease (Domain IIA)"/>
    <property type="match status" value="1"/>
</dbReference>
<dbReference type="OrthoDB" id="9809488at2"/>
<dbReference type="InterPro" id="IPR050570">
    <property type="entry name" value="Cell_wall_metabolism_enzyme"/>
</dbReference>
<accession>A0A1T4JU47</accession>
<evidence type="ECO:0000256" key="1">
    <source>
        <dbReference type="SAM" id="Coils"/>
    </source>
</evidence>
<evidence type="ECO:0000313" key="4">
    <source>
        <dbReference type="EMBL" id="SJZ33669.1"/>
    </source>
</evidence>
<name>A0A1T4JU47_9FIRM</name>
<dbReference type="Pfam" id="PF01551">
    <property type="entry name" value="Peptidase_M23"/>
    <property type="match status" value="1"/>
</dbReference>
<dbReference type="SUPFAM" id="SSF51261">
    <property type="entry name" value="Duplicated hybrid motif"/>
    <property type="match status" value="1"/>
</dbReference>
<reference evidence="4 5" key="1">
    <citation type="submission" date="2017-02" db="EMBL/GenBank/DDBJ databases">
        <authorList>
            <person name="Peterson S.W."/>
        </authorList>
    </citation>
    <scope>NUCLEOTIDE SEQUENCE [LARGE SCALE GENOMIC DNA]</scope>
    <source>
        <strain evidence="4 5">ATCC 51222</strain>
    </source>
</reference>
<keyword evidence="4" id="KW-0378">Hydrolase</keyword>
<feature type="coiled-coil region" evidence="1">
    <location>
        <begin position="40"/>
        <end position="102"/>
    </location>
</feature>
<dbReference type="PANTHER" id="PTHR21666">
    <property type="entry name" value="PEPTIDASE-RELATED"/>
    <property type="match status" value="1"/>
</dbReference>
<protein>
    <submittedName>
        <fullName evidence="4">Septal ring factor EnvC, activator of murein hydrolases AmiA and AmiB</fullName>
    </submittedName>
</protein>
<feature type="signal peptide" evidence="2">
    <location>
        <begin position="1"/>
        <end position="30"/>
    </location>
</feature>
<evidence type="ECO:0000313" key="5">
    <source>
        <dbReference type="Proteomes" id="UP000190657"/>
    </source>
</evidence>
<keyword evidence="5" id="KW-1185">Reference proteome</keyword>
<dbReference type="STRING" id="290054.SAMN02745114_00099"/>
<proteinExistence type="predicted"/>
<feature type="coiled-coil region" evidence="1">
    <location>
        <begin position="177"/>
        <end position="274"/>
    </location>
</feature>
<dbReference type="InterPro" id="IPR016047">
    <property type="entry name" value="M23ase_b-sheet_dom"/>
</dbReference>
<dbReference type="Proteomes" id="UP000190657">
    <property type="component" value="Unassembled WGS sequence"/>
</dbReference>
<dbReference type="GO" id="GO:0004222">
    <property type="term" value="F:metalloendopeptidase activity"/>
    <property type="evidence" value="ECO:0007669"/>
    <property type="project" value="TreeGrafter"/>
</dbReference>